<evidence type="ECO:0000256" key="1">
    <source>
        <dbReference type="ARBA" id="ARBA00023002"/>
    </source>
</evidence>
<feature type="active site" evidence="2">
    <location>
        <position position="214"/>
    </location>
</feature>
<dbReference type="InterPro" id="IPR016160">
    <property type="entry name" value="Ald_DH_CS_CYS"/>
</dbReference>
<dbReference type="InterPro" id="IPR015590">
    <property type="entry name" value="Aldehyde_DH_dom"/>
</dbReference>
<dbReference type="Gene3D" id="3.40.605.10">
    <property type="entry name" value="Aldehyde Dehydrogenase, Chain A, domain 1"/>
    <property type="match status" value="1"/>
</dbReference>
<dbReference type="PROSITE" id="PS00070">
    <property type="entry name" value="ALDEHYDE_DEHYDR_CYS"/>
    <property type="match status" value="1"/>
</dbReference>
<evidence type="ECO:0000259" key="4">
    <source>
        <dbReference type="Pfam" id="PF00171"/>
    </source>
</evidence>
<dbReference type="GO" id="GO:0016620">
    <property type="term" value="F:oxidoreductase activity, acting on the aldehyde or oxo group of donors, NAD or NADP as acceptor"/>
    <property type="evidence" value="ECO:0007669"/>
    <property type="project" value="InterPro"/>
</dbReference>
<dbReference type="InterPro" id="IPR016161">
    <property type="entry name" value="Ald_DH/histidinol_DH"/>
</dbReference>
<dbReference type="RefSeq" id="WP_348263230.1">
    <property type="nucleotide sequence ID" value="NZ_CP121196.1"/>
</dbReference>
<dbReference type="SUPFAM" id="SSF53720">
    <property type="entry name" value="ALDH-like"/>
    <property type="match status" value="1"/>
</dbReference>
<dbReference type="InterPro" id="IPR016162">
    <property type="entry name" value="Ald_DH_N"/>
</dbReference>
<dbReference type="AlphaFoldDB" id="A0AAU7DJH9"/>
<sequence length="625" mass="67479">MTPVSAAERVRTAKTAQLLWARLSVNARCRALSKLRVEIARRSEEIVRVIRKDTGKVALDALGGDVMVTLEQMRFYERRTAKILKSRKVGKPAFFYSGASFRESFEPHGVVLIYSPYNYPFQLSVVPLITALIAGNAVILKCSEKTPGVAGLIGDLCKAAQLPPDLVQVVDDPPNRALELLDAHPDMVFFTGSSIVGGIIAKRAAGLLIPTVMELGGKDPGIVFADCNLERTVEGVVYGAFSHAGQVCVGIKRLYVEQAIYEVYLRKLIERVARLRIGEHEDADLPSFGPASSCKALASQIEEAVHTGASIAWPKDRPASGEFPIILTDVPADSRLMREETFGPVLCVFPFRDEQDVIGQVNAVPFALSASVWTGNRSRGLAVADQINAGSCAINDVIRNIANPYASFGGNGISGHGRYHGPQGLFAFSRIKSVMTADERKNSEQHWFPFTSKTVTGLNRLLKFRHSAGAVGAMIGRFIPLFICGLLSLAVESQPAHHPGHLIISVSAPAHAHGEIAYLVFASPRGFPNDRTKALKRGFVPVPPNNSPVVIDAGELAPGRYAVSVYEDVNGNQKLDMGLLGIPKEPVGASNNPAPHFGPPHFDECAFNMGNSDQKIAISLVEHNG</sequence>
<dbReference type="EMBL" id="CP121196">
    <property type="protein sequence ID" value="XBH18004.1"/>
    <property type="molecule type" value="Genomic_DNA"/>
</dbReference>
<evidence type="ECO:0000256" key="3">
    <source>
        <dbReference type="RuleBase" id="RU003345"/>
    </source>
</evidence>
<dbReference type="InterPro" id="IPR016163">
    <property type="entry name" value="Ald_DH_C"/>
</dbReference>
<organism evidence="5">
    <name type="scientific">Telmatobacter sp. DSM 110680</name>
    <dbReference type="NCBI Taxonomy" id="3036704"/>
    <lineage>
        <taxon>Bacteria</taxon>
        <taxon>Pseudomonadati</taxon>
        <taxon>Acidobacteriota</taxon>
        <taxon>Terriglobia</taxon>
        <taxon>Terriglobales</taxon>
        <taxon>Acidobacteriaceae</taxon>
        <taxon>Telmatobacter</taxon>
    </lineage>
</organism>
<name>A0AAU7DJH9_9BACT</name>
<gene>
    <name evidence="5" type="ORF">P8935_01430</name>
</gene>
<accession>A0AAU7DJH9</accession>
<protein>
    <submittedName>
        <fullName evidence="5">Aldehyde dehydrogenase family protein</fullName>
    </submittedName>
</protein>
<dbReference type="InterPro" id="IPR029510">
    <property type="entry name" value="Ald_DH_CS_GLU"/>
</dbReference>
<dbReference type="PROSITE" id="PS00687">
    <property type="entry name" value="ALDEHYDE_DEHYDR_GLU"/>
    <property type="match status" value="1"/>
</dbReference>
<evidence type="ECO:0000313" key="5">
    <source>
        <dbReference type="EMBL" id="XBH18004.1"/>
    </source>
</evidence>
<dbReference type="PANTHER" id="PTHR11699">
    <property type="entry name" value="ALDEHYDE DEHYDROGENASE-RELATED"/>
    <property type="match status" value="1"/>
</dbReference>
<dbReference type="InterPro" id="IPR018673">
    <property type="entry name" value="DUF2141"/>
</dbReference>
<dbReference type="Gene3D" id="3.40.309.10">
    <property type="entry name" value="Aldehyde Dehydrogenase, Chain A, domain 2"/>
    <property type="match status" value="1"/>
</dbReference>
<comment type="similarity">
    <text evidence="3">Belongs to the aldehyde dehydrogenase family.</text>
</comment>
<proteinExistence type="inferred from homology"/>
<feature type="domain" description="Aldehyde dehydrogenase" evidence="4">
    <location>
        <begin position="6"/>
        <end position="434"/>
    </location>
</feature>
<evidence type="ECO:0000256" key="2">
    <source>
        <dbReference type="PROSITE-ProRule" id="PRU10007"/>
    </source>
</evidence>
<dbReference type="Pfam" id="PF09912">
    <property type="entry name" value="DUF2141"/>
    <property type="match status" value="1"/>
</dbReference>
<dbReference type="Pfam" id="PF00171">
    <property type="entry name" value="Aldedh"/>
    <property type="match status" value="1"/>
</dbReference>
<reference evidence="5" key="1">
    <citation type="submission" date="2023-03" db="EMBL/GenBank/DDBJ databases">
        <title>Edaphobacter sp.</title>
        <authorList>
            <person name="Huber K.J."/>
            <person name="Papendorf J."/>
            <person name="Pilke C."/>
            <person name="Bunk B."/>
            <person name="Sproeer C."/>
            <person name="Pester M."/>
        </authorList>
    </citation>
    <scope>NUCLEOTIDE SEQUENCE</scope>
    <source>
        <strain evidence="5">DSM 110680</strain>
    </source>
</reference>
<keyword evidence="1 3" id="KW-0560">Oxidoreductase</keyword>